<evidence type="ECO:0000256" key="1">
    <source>
        <dbReference type="SAM" id="MobiDB-lite"/>
    </source>
</evidence>
<name>A0ABU0UBZ1_9SPHI</name>
<dbReference type="EMBL" id="JAUTBA010000001">
    <property type="protein sequence ID" value="MDQ1152365.1"/>
    <property type="molecule type" value="Genomic_DNA"/>
</dbReference>
<proteinExistence type="predicted"/>
<evidence type="ECO:0000313" key="3">
    <source>
        <dbReference type="Proteomes" id="UP001244640"/>
    </source>
</evidence>
<gene>
    <name evidence="2" type="ORF">QE382_004349</name>
</gene>
<dbReference type="Proteomes" id="UP001244640">
    <property type="component" value="Unassembled WGS sequence"/>
</dbReference>
<dbReference type="RefSeq" id="WP_307187676.1">
    <property type="nucleotide sequence ID" value="NZ_JAUTBA010000001.1"/>
</dbReference>
<reference evidence="2 3" key="1">
    <citation type="submission" date="2023-07" db="EMBL/GenBank/DDBJ databases">
        <title>Functional and genomic diversity of the sorghum phyllosphere microbiome.</title>
        <authorList>
            <person name="Shade A."/>
        </authorList>
    </citation>
    <scope>NUCLEOTIDE SEQUENCE [LARGE SCALE GENOMIC DNA]</scope>
    <source>
        <strain evidence="2 3">SORGH_AS_0892</strain>
    </source>
</reference>
<feature type="compositionally biased region" description="Polar residues" evidence="1">
    <location>
        <begin position="129"/>
        <end position="158"/>
    </location>
</feature>
<organism evidence="2 3">
    <name type="scientific">Sphingobacterium zeae</name>
    <dbReference type="NCBI Taxonomy" id="1776859"/>
    <lineage>
        <taxon>Bacteria</taxon>
        <taxon>Pseudomonadati</taxon>
        <taxon>Bacteroidota</taxon>
        <taxon>Sphingobacteriia</taxon>
        <taxon>Sphingobacteriales</taxon>
        <taxon>Sphingobacteriaceae</taxon>
        <taxon>Sphingobacterium</taxon>
    </lineage>
</organism>
<feature type="region of interest" description="Disordered" evidence="1">
    <location>
        <begin position="77"/>
        <end position="158"/>
    </location>
</feature>
<accession>A0ABU0UBZ1</accession>
<evidence type="ECO:0000313" key="2">
    <source>
        <dbReference type="EMBL" id="MDQ1152365.1"/>
    </source>
</evidence>
<comment type="caution">
    <text evidence="2">The sequence shown here is derived from an EMBL/GenBank/DDBJ whole genome shotgun (WGS) entry which is preliminary data.</text>
</comment>
<feature type="compositionally biased region" description="Polar residues" evidence="1">
    <location>
        <begin position="78"/>
        <end position="104"/>
    </location>
</feature>
<protein>
    <submittedName>
        <fullName evidence="2">Uncharacterized protein</fullName>
    </submittedName>
</protein>
<keyword evidence="3" id="KW-1185">Reference proteome</keyword>
<sequence>MVNYKPKLSQTKKYLKKKNKSGLLYRKEDSHMTSIFNRKGYMMLAIAFAVCFNGAKAVEKLSGKSFASVMLYFHGDSSDPSQVQDESNWTTTPNGQDCNGNSKACAQEVDSSDLTSTGQLDPAKIQLGAQESSPSSNDYIPTRTGGSSTTAFNPINRD</sequence>